<dbReference type="RefSeq" id="XP_004997483.1">
    <property type="nucleotide sequence ID" value="XM_004997426.1"/>
</dbReference>
<dbReference type="OMA" id="QDRRMQM"/>
<feature type="compositionally biased region" description="Low complexity" evidence="1">
    <location>
        <begin position="607"/>
        <end position="621"/>
    </location>
</feature>
<dbReference type="Gene3D" id="1.25.10.10">
    <property type="entry name" value="Leucine-rich Repeat Variant"/>
    <property type="match status" value="1"/>
</dbReference>
<dbReference type="Proteomes" id="UP000007799">
    <property type="component" value="Unassembled WGS sequence"/>
</dbReference>
<organism evidence="3">
    <name type="scientific">Salpingoeca rosetta (strain ATCC 50818 / BSB-021)</name>
    <dbReference type="NCBI Taxonomy" id="946362"/>
    <lineage>
        <taxon>Eukaryota</taxon>
        <taxon>Choanoflagellata</taxon>
        <taxon>Craspedida</taxon>
        <taxon>Salpingoecidae</taxon>
        <taxon>Salpingoeca</taxon>
    </lineage>
</organism>
<dbReference type="InterPro" id="IPR002554">
    <property type="entry name" value="PP2A_B56"/>
</dbReference>
<dbReference type="InParanoid" id="F2U0J3"/>
<dbReference type="GO" id="GO:0019888">
    <property type="term" value="F:protein phosphatase regulator activity"/>
    <property type="evidence" value="ECO:0007669"/>
    <property type="project" value="InterPro"/>
</dbReference>
<accession>F2U0J3</accession>
<feature type="region of interest" description="Disordered" evidence="1">
    <location>
        <begin position="550"/>
        <end position="640"/>
    </location>
</feature>
<gene>
    <name evidence="2" type="ORF">PTSG_01506</name>
</gene>
<feature type="compositionally biased region" description="Polar residues" evidence="1">
    <location>
        <begin position="574"/>
        <end position="598"/>
    </location>
</feature>
<dbReference type="GeneID" id="16078080"/>
<dbReference type="FunCoup" id="F2U0J3">
    <property type="interactions" value="2442"/>
</dbReference>
<dbReference type="GO" id="GO:0007165">
    <property type="term" value="P:signal transduction"/>
    <property type="evidence" value="ECO:0007669"/>
    <property type="project" value="InterPro"/>
</dbReference>
<dbReference type="PANTHER" id="PTHR10257:SF3">
    <property type="entry name" value="SERINE_THREONINE-PROTEIN PHOSPHATASE 2A 56 KDA REGULATORY SUBUNIT GAMMA ISOFORM"/>
    <property type="match status" value="1"/>
</dbReference>
<protein>
    <submittedName>
        <fullName evidence="2">T-cell receptor beta chain ANA 11</fullName>
    </submittedName>
</protein>
<proteinExistence type="predicted"/>
<evidence type="ECO:0000313" key="3">
    <source>
        <dbReference type="Proteomes" id="UP000007799"/>
    </source>
</evidence>
<dbReference type="FunFam" id="1.25.10.10:FF:000331">
    <property type="entry name" value="Phosphoprotein phosphatase, putative"/>
    <property type="match status" value="1"/>
</dbReference>
<sequence>MSTTGNMRPERGLAVFAQKAQTSPVKPGAKKEQTSATQEGRPATGRRPLPRGLVREVFCVRAGDKEQEKELAKHMKMHYEPWVIRPDPLTDEPRLYLEPLPKFKDVSLFQKKPLLLAKLQQCTLVFDFTKPSTATNRKLKTRALTDICASFDKIEDNVREEGVIPRFIEVFESNCIRRLPPPSTNASGADPDLDEDTHALEPAWAHLELVYTMFIKLMKSPVLTTTHARTFLSRQLLLRLLDMLDCEDPRERARLGVVLHVIYAKAIDCRAFLRTSIYNIFYRYMYETERFNGMSTLLLFMQKVINGFTRPVREEHIHTFQHILLPLLKVRRLNTVFQELTICIISFVDKKPELADVAIKYVLKHWPHTPSLKQLLFLELAHVLVLKMNHGTFKNNVTAIMKRLATCMESYHFQVAERAMFFFDDPRVLTFVSDCSRRCASILLPVLLKVLQQHWCEKVKFIAIQVTRVLQSVDAMAVQKCAHEIEVKQEQVKEAQQRRQDRWQRLHVLAQERASARRLNVHLTPYTAPVMEDCHDRQMLHSISDLSIADEHETSPPDAPSALATTQPPPTLIVASSPSVNFPTTTGTNSSTPLSPTTAALRPFVLSTTPTPSSPTHSSSPILSRQPFQPEADPEEERSS</sequence>
<keyword evidence="2" id="KW-0675">Receptor</keyword>
<dbReference type="eggNOG" id="KOG2085">
    <property type="taxonomic scope" value="Eukaryota"/>
</dbReference>
<dbReference type="EMBL" id="GL832958">
    <property type="protein sequence ID" value="EGD80922.1"/>
    <property type="molecule type" value="Genomic_DNA"/>
</dbReference>
<evidence type="ECO:0000313" key="2">
    <source>
        <dbReference type="EMBL" id="EGD80922.1"/>
    </source>
</evidence>
<dbReference type="GO" id="GO:0000159">
    <property type="term" value="C:protein phosphatase type 2A complex"/>
    <property type="evidence" value="ECO:0007669"/>
    <property type="project" value="InterPro"/>
</dbReference>
<dbReference type="InterPro" id="IPR011989">
    <property type="entry name" value="ARM-like"/>
</dbReference>
<dbReference type="PANTHER" id="PTHR10257">
    <property type="entry name" value="SERINE/THREONINE PROTEIN PHOSPHATASE 2A PP2A REGULATORY SUBUNIT B"/>
    <property type="match status" value="1"/>
</dbReference>
<evidence type="ECO:0000256" key="1">
    <source>
        <dbReference type="SAM" id="MobiDB-lite"/>
    </source>
</evidence>
<reference evidence="2" key="1">
    <citation type="submission" date="2009-08" db="EMBL/GenBank/DDBJ databases">
        <title>Annotation of Salpingoeca rosetta.</title>
        <authorList>
            <consortium name="The Broad Institute Genome Sequencing Platform"/>
            <person name="Russ C."/>
            <person name="Cuomo C."/>
            <person name="Burger G."/>
            <person name="Gray M.W."/>
            <person name="Holland P.W.H."/>
            <person name="King N."/>
            <person name="Lang F.B.F."/>
            <person name="Roger A.J."/>
            <person name="Ruiz-Trillo I."/>
            <person name="Young S.K."/>
            <person name="Zeng Q."/>
            <person name="Gargeya S."/>
            <person name="Alvarado L."/>
            <person name="Berlin A."/>
            <person name="Chapman S.B."/>
            <person name="Chen Z."/>
            <person name="Freedman E."/>
            <person name="Gellesch M."/>
            <person name="Goldberg J."/>
            <person name="Griggs A."/>
            <person name="Gujja S."/>
            <person name="Heilman E."/>
            <person name="Heiman D."/>
            <person name="Howarth C."/>
            <person name="Mehta T."/>
            <person name="Neiman D."/>
            <person name="Pearson M."/>
            <person name="Roberts A."/>
            <person name="Saif S."/>
            <person name="Shea T."/>
            <person name="Shenoy N."/>
            <person name="Sisk P."/>
            <person name="Stolte C."/>
            <person name="Sykes S."/>
            <person name="White J."/>
            <person name="Yandava C."/>
            <person name="Haas B."/>
            <person name="Nusbaum C."/>
            <person name="Birren B."/>
        </authorList>
    </citation>
    <scope>NUCLEOTIDE SEQUENCE [LARGE SCALE GENOMIC DNA]</scope>
    <source>
        <strain evidence="2">ATCC 50818</strain>
    </source>
</reference>
<name>F2U0J3_SALR5</name>
<dbReference type="InterPro" id="IPR016024">
    <property type="entry name" value="ARM-type_fold"/>
</dbReference>
<dbReference type="STRING" id="946362.F2U0J3"/>
<dbReference type="SUPFAM" id="SSF48371">
    <property type="entry name" value="ARM repeat"/>
    <property type="match status" value="1"/>
</dbReference>
<keyword evidence="3" id="KW-1185">Reference proteome</keyword>
<feature type="region of interest" description="Disordered" evidence="1">
    <location>
        <begin position="1"/>
        <end position="49"/>
    </location>
</feature>
<dbReference type="OrthoDB" id="10264446at2759"/>
<dbReference type="AlphaFoldDB" id="F2U0J3"/>
<dbReference type="Pfam" id="PF01603">
    <property type="entry name" value="B56"/>
    <property type="match status" value="1"/>
</dbReference>